<evidence type="ECO:0000313" key="2">
    <source>
        <dbReference type="Proteomes" id="UP001197028"/>
    </source>
</evidence>
<dbReference type="RefSeq" id="WP_215863680.1">
    <property type="nucleotide sequence ID" value="NZ_JABELD010000055.1"/>
</dbReference>
<keyword evidence="2" id="KW-1185">Reference proteome</keyword>
<reference evidence="1 2" key="1">
    <citation type="journal article" date="2021" name="ISME J.">
        <title>Genomic evolution of the class Acidithiobacillia: deep-branching Proteobacteria living in extreme acidic conditions.</title>
        <authorList>
            <person name="Moya-Beltran A."/>
            <person name="Beard S."/>
            <person name="Rojas-Villalobos C."/>
            <person name="Issotta F."/>
            <person name="Gallardo Y."/>
            <person name="Ulloa R."/>
            <person name="Giaveno A."/>
            <person name="Degli Esposti M."/>
            <person name="Johnson D.B."/>
            <person name="Quatrini R."/>
        </authorList>
    </citation>
    <scope>NUCLEOTIDE SEQUENCE [LARGE SCALE GENOMIC DNA]</scope>
    <source>
        <strain evidence="1 2">ATCC 19703</strain>
    </source>
</reference>
<dbReference type="Proteomes" id="UP001197028">
    <property type="component" value="Unassembled WGS sequence"/>
</dbReference>
<sequence>MMVNVKIAQAKNSPTKKVWGAVIPGINGDQKDAAIFYGPSTKLGGSVYKKPRVTAVDIYHKKLGGDYAEIFSVQFDTDIPLDEVAKQILRSLQVGNFNMVLKKLQFKDPIPDFVSDPVPVPPKNPKPDIATSLRQIPCGFDWTF</sequence>
<dbReference type="EMBL" id="JABELD010000055">
    <property type="protein sequence ID" value="MBU2738710.1"/>
    <property type="molecule type" value="Genomic_DNA"/>
</dbReference>
<name>A0ABS5ZQE4_9PROT</name>
<organism evidence="1 2">
    <name type="scientific">Acidithiobacillus concretivorus</name>
    <dbReference type="NCBI Taxonomy" id="3063952"/>
    <lineage>
        <taxon>Bacteria</taxon>
        <taxon>Pseudomonadati</taxon>
        <taxon>Pseudomonadota</taxon>
        <taxon>Acidithiobacillia</taxon>
        <taxon>Acidithiobacillales</taxon>
        <taxon>Acidithiobacillaceae</taxon>
        <taxon>Acidithiobacillus</taxon>
    </lineage>
</organism>
<gene>
    <name evidence="1" type="ORF">HJG40_07910</name>
</gene>
<comment type="caution">
    <text evidence="1">The sequence shown here is derived from an EMBL/GenBank/DDBJ whole genome shotgun (WGS) entry which is preliminary data.</text>
</comment>
<evidence type="ECO:0000313" key="1">
    <source>
        <dbReference type="EMBL" id="MBU2738710.1"/>
    </source>
</evidence>
<protein>
    <submittedName>
        <fullName evidence="1">Uncharacterized protein</fullName>
    </submittedName>
</protein>
<accession>A0ABS5ZQE4</accession>
<proteinExistence type="predicted"/>